<feature type="compositionally biased region" description="Polar residues" evidence="15">
    <location>
        <begin position="1034"/>
        <end position="1044"/>
    </location>
</feature>
<keyword evidence="7 14" id="KW-0175">Coiled coil</keyword>
<dbReference type="Ensembl" id="ENSBIXT00000028076.1">
    <property type="protein sequence ID" value="ENSBIXP00000016240.1"/>
    <property type="gene ID" value="ENSBIXG00000020478.1"/>
</dbReference>
<evidence type="ECO:0000313" key="18">
    <source>
        <dbReference type="Proteomes" id="UP000314981"/>
    </source>
</evidence>
<evidence type="ECO:0000256" key="8">
    <source>
        <dbReference type="ARBA" id="ARBA00023136"/>
    </source>
</evidence>
<evidence type="ECO:0000256" key="13">
    <source>
        <dbReference type="ARBA" id="ARBA00093537"/>
    </source>
</evidence>
<dbReference type="GO" id="GO:0000139">
    <property type="term" value="C:Golgi membrane"/>
    <property type="evidence" value="ECO:0007669"/>
    <property type="project" value="UniProtKB-SubCell"/>
</dbReference>
<dbReference type="Ensembl" id="ENSBIXT00005023838.1">
    <property type="protein sequence ID" value="ENSBIXP00005013787.1"/>
    <property type="gene ID" value="ENSBIXG00005017888.1"/>
</dbReference>
<evidence type="ECO:0000313" key="19">
    <source>
        <dbReference type="Proteomes" id="UP000429181"/>
    </source>
</evidence>
<keyword evidence="6" id="KW-0333">Golgi apparatus</keyword>
<evidence type="ECO:0000256" key="12">
    <source>
        <dbReference type="ARBA" id="ARBA00093371"/>
    </source>
</evidence>
<evidence type="ECO:0000259" key="16">
    <source>
        <dbReference type="PROSITE" id="PS50913"/>
    </source>
</evidence>
<keyword evidence="5" id="KW-0013">ADP-ribosylation</keyword>
<keyword evidence="18" id="KW-1185">Reference proteome</keyword>
<dbReference type="PANTHER" id="PTHR23157:SF24">
    <property type="entry name" value="GOLGIN SUBFAMILY A MEMBER 1"/>
    <property type="match status" value="1"/>
</dbReference>
<dbReference type="Pfam" id="PF01465">
    <property type="entry name" value="GRIP"/>
    <property type="match status" value="1"/>
</dbReference>
<dbReference type="FunFam" id="1.10.220.60:FF:000002">
    <property type="entry name" value="Golgin subfamily A member 1"/>
    <property type="match status" value="1"/>
</dbReference>
<keyword evidence="8" id="KW-0472">Membrane</keyword>
<dbReference type="GO" id="GO:0140104">
    <property type="term" value="F:molecular carrier activity"/>
    <property type="evidence" value="ECO:0007669"/>
    <property type="project" value="Ensembl"/>
</dbReference>
<comment type="function">
    <text evidence="12">Involved in vesicular trafficking at the Golgi apparatus level. Involved in endosome-to-Golgi trafficking. Mechanistically, captures transport vesicles arriving from endosomes via the protein TBC1D23. Recognized vesicles are then tethered to the trans-Golgi before subsequent SNARE engagement and vesicle fusion. Selectively regulates E-cadherin transport from the trans-Golgi network in tubulovesicular carriers.</text>
</comment>
<comment type="subunit">
    <text evidence="13">Interacts with RAB6A. Directly interacts with TBC1D23. Interacts with FAM91A1; this interaction may be mediated by TBC1D23. Interacts with ARL1; this interaction recruits Golgin-97/GOLGA1 onto the Golgi apparatus.</text>
</comment>
<keyword evidence="4" id="KW-0597">Phosphoprotein</keyword>
<feature type="coiled-coil region" evidence="14">
    <location>
        <begin position="410"/>
        <end position="437"/>
    </location>
</feature>
<dbReference type="InterPro" id="IPR051952">
    <property type="entry name" value="Golgi-autophagy_related"/>
</dbReference>
<sequence length="1044" mass="117646">MQGADWDAEREMKLWVGPTQPRPEVSMRQAGTTAAIGSFPFATRLLPLPRSAPSPILEKKKKEKKGFCYPVFLRRSGRLLTWRAGLSERPAPRLCPRPPAVPVQPPSRSSRRPRSGACARWASPARSHFRRSGGSAVPGRCSARRPAVGAGDAGRRSREAPEAGLCRLPRERQVAGPPSIWQSSSNFAVLFLSDFLNVNQGSGVLARTESFDLQAVLNLIDKPDTPVPQTFGLHFSGNAASLDNWAFLGTCLGIPGCWPNNCCSGQALVISVGEPHSKMFAKLKKKIAEETAVAQRPGGATRIPRSVSKESVASMGADSGDDFASDGSSSREDLSSQLLRRNEQIRKLEARLSDYAEQVRTLQKIKEKLEIALEKHQDSSMRKFQEQNETFQANRARMAEGLALALARKDQEWSEKVDQLEKDKRFLTAQLQEMKNQSLNLFQRRDEMDELEGFQQQELSKVKHMLLKKEESLGKMEQELEARTRELSRTQEELVTSSQISLDLSQKLEELQRHYSALEEQRDHVTASKTGAENKITVLEQKEQELQAFIQQLSIDLQKVTAETQEKEKLITHLQEKVASLEKRLEQNLSGEEHVQELLKEKTLAEQNLEDTRQQLLAARSSQAKAINNLETRVKELEQSLQASEEELKRSGDVVAAREAQIRELAAANTESSHAQQQALALEQQQAERIHALETQLAGLGRARVADLTAAEQELRKLEQENAALKESKNECECSLQHHQLELKKLKEEWSQREIVSVAMAQALEEVRKQREELQQQAADLTAMMGEKEQSLQEKMEVILQKEQEILQLKKGHDSALLQTRQLQSELEALQGLRAEEATATREDLLRLTGQERPLVLSASKPHVTSRARQDPEYQLPAVEGIPNGEMGAATDLGQLQKEKQDLEQQLLEKNKTIKQMQQRMLELKKTLQKELKIRPDNELFEVREKPGPEMSNLAPSVTNNADLTDAREINFEYLKHVVLKFMSCRESEAFHLIKAVSVLLNFSQEEENMLKETLEYKMSWFGSKPAPKGSIRPSISNPRTPWS</sequence>
<evidence type="ECO:0000256" key="14">
    <source>
        <dbReference type="SAM" id="Coils"/>
    </source>
</evidence>
<evidence type="ECO:0000256" key="10">
    <source>
        <dbReference type="ARBA" id="ARBA00070165"/>
    </source>
</evidence>
<reference evidence="18 19" key="1">
    <citation type="submission" date="2018-11" db="EMBL/GenBank/DDBJ databases">
        <title>Haplotype-resolved cattle genomes.</title>
        <authorList>
            <person name="Low W.Y."/>
            <person name="Tearle R."/>
            <person name="Bickhart D.M."/>
            <person name="Rosen B.D."/>
            <person name="Koren S."/>
            <person name="Rhie A."/>
            <person name="Hiendleder S."/>
            <person name="Phillippy A.M."/>
            <person name="Smith T.P.L."/>
            <person name="Williams J.L."/>
        </authorList>
    </citation>
    <scope>NUCLEOTIDE SEQUENCE [LARGE SCALE GENOMIC DNA]</scope>
</reference>
<dbReference type="Gene3D" id="1.10.220.60">
    <property type="entry name" value="GRIP domain"/>
    <property type="match status" value="1"/>
</dbReference>
<dbReference type="GO" id="GO:0005802">
    <property type="term" value="C:trans-Golgi network"/>
    <property type="evidence" value="ECO:0007669"/>
    <property type="project" value="Ensembl"/>
</dbReference>
<dbReference type="STRING" id="30522.A0A4W2G7E5"/>
<name>A0A4W2G7E5_BOBOX</name>
<comment type="subcellular location">
    <subcellularLocation>
        <location evidence="2">Cytoplasmic vesicle</location>
        <location evidence="2">Secretory vesicle</location>
        <location evidence="2">Acrosome</location>
    </subcellularLocation>
    <subcellularLocation>
        <location evidence="3">Golgi apparatus membrane</location>
        <topology evidence="3">Peripheral membrane protein</topology>
    </subcellularLocation>
    <subcellularLocation>
        <location evidence="1">Golgi apparatus</location>
        <location evidence="1">trans-Golgi network membrane</location>
    </subcellularLocation>
</comment>
<dbReference type="GO" id="GO:0001669">
    <property type="term" value="C:acrosomal vesicle"/>
    <property type="evidence" value="ECO:0007669"/>
    <property type="project" value="UniProtKB-SubCell"/>
</dbReference>
<evidence type="ECO:0000313" key="17">
    <source>
        <dbReference type="Ensembl" id="ENSBIXP00005013787.1"/>
    </source>
</evidence>
<feature type="coiled-coil region" evidence="14">
    <location>
        <begin position="466"/>
        <end position="791"/>
    </location>
</feature>
<evidence type="ECO:0000256" key="7">
    <source>
        <dbReference type="ARBA" id="ARBA00023054"/>
    </source>
</evidence>
<dbReference type="PROSITE" id="PS50913">
    <property type="entry name" value="GRIP"/>
    <property type="match status" value="1"/>
</dbReference>
<gene>
    <name evidence="17" type="primary">GOLGA1</name>
</gene>
<evidence type="ECO:0000256" key="4">
    <source>
        <dbReference type="ARBA" id="ARBA00022553"/>
    </source>
</evidence>
<organism evidence="17 19">
    <name type="scientific">Bos indicus x Bos taurus</name>
    <name type="common">Hybrid cattle</name>
    <dbReference type="NCBI Taxonomy" id="30522"/>
    <lineage>
        <taxon>Eukaryota</taxon>
        <taxon>Metazoa</taxon>
        <taxon>Chordata</taxon>
        <taxon>Craniata</taxon>
        <taxon>Vertebrata</taxon>
        <taxon>Euteleostomi</taxon>
        <taxon>Mammalia</taxon>
        <taxon>Eutheria</taxon>
        <taxon>Laurasiatheria</taxon>
        <taxon>Artiodactyla</taxon>
        <taxon>Ruminantia</taxon>
        <taxon>Pecora</taxon>
        <taxon>Bovidae</taxon>
        <taxon>Bovinae</taxon>
        <taxon>Bos</taxon>
    </lineage>
</organism>
<feature type="region of interest" description="Disordered" evidence="15">
    <location>
        <begin position="1025"/>
        <end position="1044"/>
    </location>
</feature>
<evidence type="ECO:0000256" key="6">
    <source>
        <dbReference type="ARBA" id="ARBA00023034"/>
    </source>
</evidence>
<dbReference type="OMA" id="GNCIIMD"/>
<dbReference type="PANTHER" id="PTHR23157">
    <property type="entry name" value="GRIP AND COILED-COIL DOMAIN-CONTAINING PROTEIN 1"/>
    <property type="match status" value="1"/>
</dbReference>
<feature type="region of interest" description="Disordered" evidence="15">
    <location>
        <begin position="295"/>
        <end position="336"/>
    </location>
</feature>
<dbReference type="Proteomes" id="UP000314981">
    <property type="component" value="Chromosome 11"/>
</dbReference>
<feature type="region of interest" description="Disordered" evidence="15">
    <location>
        <begin position="91"/>
        <end position="164"/>
    </location>
</feature>
<accession>A0A4W2G7E5</accession>
<dbReference type="InterPro" id="IPR000237">
    <property type="entry name" value="GRIP_dom"/>
</dbReference>
<evidence type="ECO:0000256" key="9">
    <source>
        <dbReference type="ARBA" id="ARBA00023329"/>
    </source>
</evidence>
<evidence type="ECO:0000256" key="15">
    <source>
        <dbReference type="SAM" id="MobiDB-lite"/>
    </source>
</evidence>
<reference evidence="17" key="2">
    <citation type="submission" date="2025-05" db="UniProtKB">
        <authorList>
            <consortium name="Ensembl"/>
        </authorList>
    </citation>
    <scope>IDENTIFICATION</scope>
</reference>
<feature type="region of interest" description="Disordered" evidence="15">
    <location>
        <begin position="1"/>
        <end position="30"/>
    </location>
</feature>
<evidence type="ECO:0000256" key="2">
    <source>
        <dbReference type="ARBA" id="ARBA00004218"/>
    </source>
</evidence>
<evidence type="ECO:0000256" key="3">
    <source>
        <dbReference type="ARBA" id="ARBA00004395"/>
    </source>
</evidence>
<dbReference type="GO" id="GO:0070633">
    <property type="term" value="P:transepithelial transport"/>
    <property type="evidence" value="ECO:0007669"/>
    <property type="project" value="Ensembl"/>
</dbReference>
<proteinExistence type="predicted"/>
<feature type="compositionally biased region" description="Pro residues" evidence="15">
    <location>
        <begin position="93"/>
        <end position="105"/>
    </location>
</feature>
<dbReference type="Proteomes" id="UP000429181">
    <property type="component" value="Chromosome 11"/>
</dbReference>
<evidence type="ECO:0000256" key="5">
    <source>
        <dbReference type="ARBA" id="ARBA00022765"/>
    </source>
</evidence>
<dbReference type="GeneTree" id="ENSGT00940000153772"/>
<feature type="domain" description="GRIP" evidence="16">
    <location>
        <begin position="965"/>
        <end position="1014"/>
    </location>
</feature>
<dbReference type="SMART" id="SM00755">
    <property type="entry name" value="Grip"/>
    <property type="match status" value="1"/>
</dbReference>
<dbReference type="GO" id="GO:0044331">
    <property type="term" value="P:cell-cell adhesion mediated by cadherin"/>
    <property type="evidence" value="ECO:0007669"/>
    <property type="project" value="Ensembl"/>
</dbReference>
<feature type="coiled-coil region" evidence="14">
    <location>
        <begin position="886"/>
        <end position="934"/>
    </location>
</feature>
<keyword evidence="9" id="KW-0968">Cytoplasmic vesicle</keyword>
<dbReference type="AlphaFoldDB" id="A0A4W2G7E5"/>
<protein>
    <recommendedName>
        <fullName evidence="10">Golgin subfamily A member 1</fullName>
    </recommendedName>
    <alternativeName>
        <fullName evidence="11">Golgin-97</fullName>
    </alternativeName>
</protein>
<dbReference type="GO" id="GO:0048471">
    <property type="term" value="C:perinuclear region of cytoplasm"/>
    <property type="evidence" value="ECO:0007669"/>
    <property type="project" value="Ensembl"/>
</dbReference>
<evidence type="ECO:0000256" key="11">
    <source>
        <dbReference type="ARBA" id="ARBA00078935"/>
    </source>
</evidence>
<evidence type="ECO:0000256" key="1">
    <source>
        <dbReference type="ARBA" id="ARBA00004198"/>
    </source>
</evidence>